<dbReference type="PROSITE" id="PS51935">
    <property type="entry name" value="NLPC_P60"/>
    <property type="match status" value="1"/>
</dbReference>
<dbReference type="InterPro" id="IPR038765">
    <property type="entry name" value="Papain-like_cys_pep_sf"/>
</dbReference>
<dbReference type="SUPFAM" id="SSF54001">
    <property type="entry name" value="Cysteine proteinases"/>
    <property type="match status" value="1"/>
</dbReference>
<dbReference type="PANTHER" id="PTHR47359:SF3">
    <property type="entry name" value="NLP_P60 DOMAIN-CONTAINING PROTEIN-RELATED"/>
    <property type="match status" value="1"/>
</dbReference>
<dbReference type="InterPro" id="IPR000064">
    <property type="entry name" value="NLP_P60_dom"/>
</dbReference>
<dbReference type="Proteomes" id="UP001157017">
    <property type="component" value="Unassembled WGS sequence"/>
</dbReference>
<proteinExistence type="inferred from homology"/>
<evidence type="ECO:0000256" key="2">
    <source>
        <dbReference type="ARBA" id="ARBA00022670"/>
    </source>
</evidence>
<reference evidence="7" key="1">
    <citation type="journal article" date="2019" name="Int. J. Syst. Evol. Microbiol.">
        <title>The Global Catalogue of Microorganisms (GCM) 10K type strain sequencing project: providing services to taxonomists for standard genome sequencing and annotation.</title>
        <authorList>
            <consortium name="The Broad Institute Genomics Platform"/>
            <consortium name="The Broad Institute Genome Sequencing Center for Infectious Disease"/>
            <person name="Wu L."/>
            <person name="Ma J."/>
        </authorList>
    </citation>
    <scope>NUCLEOTIDE SEQUENCE [LARGE SCALE GENOMIC DNA]</scope>
    <source>
        <strain evidence="7">NBRC 108730</strain>
    </source>
</reference>
<dbReference type="PANTHER" id="PTHR47359">
    <property type="entry name" value="PEPTIDOGLYCAN DL-ENDOPEPTIDASE CWLO"/>
    <property type="match status" value="1"/>
</dbReference>
<organism evidence="6 7">
    <name type="scientific">Angustibacter aerolatus</name>
    <dbReference type="NCBI Taxonomy" id="1162965"/>
    <lineage>
        <taxon>Bacteria</taxon>
        <taxon>Bacillati</taxon>
        <taxon>Actinomycetota</taxon>
        <taxon>Actinomycetes</taxon>
        <taxon>Kineosporiales</taxon>
        <taxon>Kineosporiaceae</taxon>
    </lineage>
</organism>
<comment type="caution">
    <text evidence="6">The sequence shown here is derived from an EMBL/GenBank/DDBJ whole genome shotgun (WGS) entry which is preliminary data.</text>
</comment>
<sequence>MAAPNAVAAAAISAAATRLGMPYVWGATGPTSFDCSGLMQWAYRQAGVSIPRTSRAQYAALPKVPMNQVQPGDLVFYASNPSNPSTIHHVGMYVGEGLSLYAPQTGSNVKIGPVAYGTIIGAARPTATR</sequence>
<protein>
    <recommendedName>
        <fullName evidence="5">NlpC/P60 domain-containing protein</fullName>
    </recommendedName>
</protein>
<accession>A0ABQ6JH64</accession>
<feature type="domain" description="NlpC/P60" evidence="5">
    <location>
        <begin position="5"/>
        <end position="129"/>
    </location>
</feature>
<dbReference type="EMBL" id="BSUZ01000001">
    <property type="protein sequence ID" value="GMA87082.1"/>
    <property type="molecule type" value="Genomic_DNA"/>
</dbReference>
<comment type="similarity">
    <text evidence="1">Belongs to the peptidase C40 family.</text>
</comment>
<gene>
    <name evidence="6" type="ORF">GCM10025868_23320</name>
</gene>
<evidence type="ECO:0000256" key="3">
    <source>
        <dbReference type="ARBA" id="ARBA00022801"/>
    </source>
</evidence>
<evidence type="ECO:0000256" key="4">
    <source>
        <dbReference type="ARBA" id="ARBA00022807"/>
    </source>
</evidence>
<keyword evidence="2" id="KW-0645">Protease</keyword>
<dbReference type="InterPro" id="IPR051794">
    <property type="entry name" value="PG_Endopeptidase_C40"/>
</dbReference>
<keyword evidence="4" id="KW-0788">Thiol protease</keyword>
<dbReference type="Pfam" id="PF00877">
    <property type="entry name" value="NLPC_P60"/>
    <property type="match status" value="1"/>
</dbReference>
<keyword evidence="3" id="KW-0378">Hydrolase</keyword>
<keyword evidence="7" id="KW-1185">Reference proteome</keyword>
<evidence type="ECO:0000313" key="6">
    <source>
        <dbReference type="EMBL" id="GMA87082.1"/>
    </source>
</evidence>
<name>A0ABQ6JH64_9ACTN</name>
<evidence type="ECO:0000259" key="5">
    <source>
        <dbReference type="PROSITE" id="PS51935"/>
    </source>
</evidence>
<evidence type="ECO:0000313" key="7">
    <source>
        <dbReference type="Proteomes" id="UP001157017"/>
    </source>
</evidence>
<dbReference type="Gene3D" id="3.90.1720.10">
    <property type="entry name" value="endopeptidase domain like (from Nostoc punctiforme)"/>
    <property type="match status" value="1"/>
</dbReference>
<evidence type="ECO:0000256" key="1">
    <source>
        <dbReference type="ARBA" id="ARBA00007074"/>
    </source>
</evidence>